<evidence type="ECO:0000313" key="11">
    <source>
        <dbReference type="EMBL" id="SJN59291.1"/>
    </source>
</evidence>
<keyword evidence="1 7" id="KW-0474">Menaquinone biosynthesis</keyword>
<keyword evidence="4 7" id="KW-0460">Magnesium</keyword>
<dbReference type="OrthoDB" id="9791859at2"/>
<evidence type="ECO:0000256" key="1">
    <source>
        <dbReference type="ARBA" id="ARBA00022428"/>
    </source>
</evidence>
<sequence length="591" mass="64100">MKSQQAVLNRIWSRLILEELSRLGVRDVCVAPGSRSTPLTLEADAHPALQLHRHFDERGLGYLALGLAKASHQPVAVIVTSGTAVANLLPCVVEANLTGEKLVLLTADRPVELIDCGANQAIEQPGIFAAHVVQAINLPSPTTAIAPNWLLTTLDQALAVQERRGGAVHINCPFPEPLYIQHDEVIDDAAYLSRVQHWLTQGLPYSRKCGGQYAPVRPEPTLLRQRGVVIIGSLSLADAEKAKAFAQRLGWPVFCDPQSGVSSDWAYFDLWLHHPLSRQILSACELIIQFGGQVVSKRLNQWLQQQVTQHGSHYVLVAADEKCNNPSHLPQQQIVAPVANWVDVQLESVQADNLSAGCSLTDCSSTDCSSTDRSSANWADQLLTMIQGIPAVIEQVAATTTTLSELDVARSVATLAPTADLFIGNSLIVRLVDMFGTINHQNVYSNRGASGIDGLVATAVGVQHERQHPMLLLLGDTSLLYDLNSLALLSNTPQPFVIVVTNNDGGAIFDLLPVPKQQKTDLYQMPHGYDFRHAAAQFGLQYAKPESVSALTDCVTQHIERGQHGLVVEVSVPAGQAAQHIQQVIQHVCTL</sequence>
<dbReference type="EC" id="2.2.1.9" evidence="7"/>
<evidence type="ECO:0000259" key="9">
    <source>
        <dbReference type="Pfam" id="PF02776"/>
    </source>
</evidence>
<keyword evidence="3 7" id="KW-0479">Metal-binding</keyword>
<dbReference type="Gene3D" id="3.40.50.1220">
    <property type="entry name" value="TPP-binding domain"/>
    <property type="match status" value="1"/>
</dbReference>
<comment type="pathway">
    <text evidence="7">Quinol/quinone metabolism; menaquinone biosynthesis.</text>
</comment>
<evidence type="ECO:0000259" key="8">
    <source>
        <dbReference type="Pfam" id="PF02775"/>
    </source>
</evidence>
<dbReference type="NCBIfam" id="TIGR00173">
    <property type="entry name" value="menD"/>
    <property type="match status" value="1"/>
</dbReference>
<dbReference type="Pfam" id="PF02776">
    <property type="entry name" value="TPP_enzyme_N"/>
    <property type="match status" value="1"/>
</dbReference>
<comment type="pathway">
    <text evidence="7">Quinol/quinone metabolism; 1,4-dihydroxy-2-naphthoate biosynthesis; 1,4-dihydroxy-2-naphthoate from chorismate: step 2/7.</text>
</comment>
<dbReference type="RefSeq" id="WP_077337212.1">
    <property type="nucleotide sequence ID" value="NZ_FULE01000047.1"/>
</dbReference>
<dbReference type="GO" id="GO:0000287">
    <property type="term" value="F:magnesium ion binding"/>
    <property type="evidence" value="ECO:0007669"/>
    <property type="project" value="UniProtKB-UniRule"/>
</dbReference>
<dbReference type="InterPro" id="IPR032264">
    <property type="entry name" value="MenD_middle"/>
</dbReference>
<dbReference type="PANTHER" id="PTHR42916">
    <property type="entry name" value="2-SUCCINYL-5-ENOLPYRUVYL-6-HYDROXY-3-CYCLOHEXENE-1-CARBOXYLATE SYNTHASE"/>
    <property type="match status" value="1"/>
</dbReference>
<feature type="domain" description="Thiamine pyrophosphate enzyme TPP-binding" evidence="8">
    <location>
        <begin position="444"/>
        <end position="560"/>
    </location>
</feature>
<dbReference type="HAMAP" id="MF_01659">
    <property type="entry name" value="MenD"/>
    <property type="match status" value="1"/>
</dbReference>
<dbReference type="CDD" id="cd07037">
    <property type="entry name" value="TPP_PYR_MenD"/>
    <property type="match status" value="1"/>
</dbReference>
<reference evidence="12" key="1">
    <citation type="submission" date="2017-02" db="EMBL/GenBank/DDBJ databases">
        <authorList>
            <person name="Rodrigo-Torres L."/>
            <person name="Arahal R.D."/>
            <person name="Lucena T."/>
        </authorList>
    </citation>
    <scope>NUCLEOTIDE SEQUENCE [LARGE SCALE GENOMIC DNA]</scope>
    <source>
        <strain evidence="12">CECT 7878</strain>
    </source>
</reference>
<evidence type="ECO:0000259" key="10">
    <source>
        <dbReference type="Pfam" id="PF16582"/>
    </source>
</evidence>
<dbReference type="STRING" id="1123498.VR7878_03338"/>
<organism evidence="11 12">
    <name type="scientific">Vibrio ruber (strain DSM 16370 / JCM 11486 / BCRC 17186 / CECT 7878 / LMG 23124 / VR1)</name>
    <dbReference type="NCBI Taxonomy" id="1123498"/>
    <lineage>
        <taxon>Bacteria</taxon>
        <taxon>Pseudomonadati</taxon>
        <taxon>Pseudomonadota</taxon>
        <taxon>Gammaproteobacteria</taxon>
        <taxon>Vibrionales</taxon>
        <taxon>Vibrionaceae</taxon>
        <taxon>Vibrio</taxon>
    </lineage>
</organism>
<evidence type="ECO:0000256" key="2">
    <source>
        <dbReference type="ARBA" id="ARBA00022679"/>
    </source>
</evidence>
<keyword evidence="12" id="KW-1185">Reference proteome</keyword>
<comment type="function">
    <text evidence="7">Catalyzes the thiamine diphosphate-dependent decarboxylation of 2-oxoglutarate and the subsequent addition of the resulting succinic semialdehyde-thiamine pyrophosphate anion to isochorismate to yield 2-succinyl-5-enolpyruvyl-6-hydroxy-3-cyclohexene-1-carboxylate (SEPHCHC).</text>
</comment>
<comment type="cofactor">
    <cofactor evidence="7">
        <name>Mg(2+)</name>
        <dbReference type="ChEBI" id="CHEBI:18420"/>
    </cofactor>
    <cofactor evidence="7">
        <name>Mn(2+)</name>
        <dbReference type="ChEBI" id="CHEBI:29035"/>
    </cofactor>
</comment>
<protein>
    <recommendedName>
        <fullName evidence="7">2-succinyl-5-enolpyruvyl-6-hydroxy-3-cyclohexene-1-carboxylate synthase</fullName>
        <shortName evidence="7">SEPHCHC synthase</shortName>
        <ecNumber evidence="7">2.2.1.9</ecNumber>
    </recommendedName>
    <alternativeName>
        <fullName evidence="7">Menaquinone biosynthesis protein MenD</fullName>
    </alternativeName>
</protein>
<dbReference type="Gene3D" id="3.40.50.970">
    <property type="match status" value="2"/>
</dbReference>
<keyword evidence="5 7" id="KW-0786">Thiamine pyrophosphate</keyword>
<comment type="cofactor">
    <cofactor evidence="7">
        <name>thiamine diphosphate</name>
        <dbReference type="ChEBI" id="CHEBI:58937"/>
    </cofactor>
    <text evidence="7">Binds 1 thiamine pyrophosphate per subunit.</text>
</comment>
<dbReference type="PANTHER" id="PTHR42916:SF1">
    <property type="entry name" value="PROTEIN PHYLLO, CHLOROPLASTIC"/>
    <property type="match status" value="1"/>
</dbReference>
<dbReference type="GO" id="GO:0030145">
    <property type="term" value="F:manganese ion binding"/>
    <property type="evidence" value="ECO:0007669"/>
    <property type="project" value="UniProtKB-UniRule"/>
</dbReference>
<comment type="catalytic activity">
    <reaction evidence="7">
        <text>isochorismate + 2-oxoglutarate + H(+) = 5-enolpyruvoyl-6-hydroxy-2-succinyl-cyclohex-3-ene-1-carboxylate + CO2</text>
        <dbReference type="Rhea" id="RHEA:25593"/>
        <dbReference type="ChEBI" id="CHEBI:15378"/>
        <dbReference type="ChEBI" id="CHEBI:16526"/>
        <dbReference type="ChEBI" id="CHEBI:16810"/>
        <dbReference type="ChEBI" id="CHEBI:29780"/>
        <dbReference type="ChEBI" id="CHEBI:58818"/>
        <dbReference type="EC" id="2.2.1.9"/>
    </reaction>
</comment>
<gene>
    <name evidence="7 11" type="primary">menD</name>
    <name evidence="11" type="ORF">VR7878_03338</name>
</gene>
<dbReference type="UniPathway" id="UPA00079"/>
<evidence type="ECO:0000256" key="3">
    <source>
        <dbReference type="ARBA" id="ARBA00022723"/>
    </source>
</evidence>
<evidence type="ECO:0000256" key="5">
    <source>
        <dbReference type="ARBA" id="ARBA00023052"/>
    </source>
</evidence>
<accession>A0A1R4LRQ4</accession>
<dbReference type="SUPFAM" id="SSF52518">
    <property type="entry name" value="Thiamin diphosphate-binding fold (THDP-binding)"/>
    <property type="match status" value="2"/>
</dbReference>
<keyword evidence="2 7" id="KW-0808">Transferase</keyword>
<evidence type="ECO:0000313" key="12">
    <source>
        <dbReference type="Proteomes" id="UP000188276"/>
    </source>
</evidence>
<dbReference type="UniPathway" id="UPA01057">
    <property type="reaction ID" value="UER00164"/>
</dbReference>
<name>A0A1R4LRQ4_VIBR1</name>
<feature type="domain" description="Menaquinone biosynthesis protein MenD middle" evidence="10">
    <location>
        <begin position="190"/>
        <end position="423"/>
    </location>
</feature>
<evidence type="ECO:0000256" key="4">
    <source>
        <dbReference type="ARBA" id="ARBA00022842"/>
    </source>
</evidence>
<dbReference type="EMBL" id="FULE01000047">
    <property type="protein sequence ID" value="SJN59291.1"/>
    <property type="molecule type" value="Genomic_DNA"/>
</dbReference>
<dbReference type="GO" id="GO:0030976">
    <property type="term" value="F:thiamine pyrophosphate binding"/>
    <property type="evidence" value="ECO:0007669"/>
    <property type="project" value="UniProtKB-UniRule"/>
</dbReference>
<dbReference type="InterPro" id="IPR012001">
    <property type="entry name" value="Thiamin_PyroP_enz_TPP-bd_dom"/>
</dbReference>
<dbReference type="Proteomes" id="UP000188276">
    <property type="component" value="Unassembled WGS sequence"/>
</dbReference>
<comment type="subunit">
    <text evidence="7">Homodimer.</text>
</comment>
<evidence type="ECO:0000256" key="7">
    <source>
        <dbReference type="HAMAP-Rule" id="MF_01659"/>
    </source>
</evidence>
<keyword evidence="6 7" id="KW-0464">Manganese</keyword>
<dbReference type="InterPro" id="IPR029061">
    <property type="entry name" value="THDP-binding"/>
</dbReference>
<dbReference type="CDD" id="cd02009">
    <property type="entry name" value="TPP_SHCHC_synthase"/>
    <property type="match status" value="1"/>
</dbReference>
<dbReference type="PIRSF" id="PIRSF004983">
    <property type="entry name" value="MenD"/>
    <property type="match status" value="1"/>
</dbReference>
<evidence type="ECO:0000256" key="6">
    <source>
        <dbReference type="ARBA" id="ARBA00023211"/>
    </source>
</evidence>
<dbReference type="GO" id="GO:0070204">
    <property type="term" value="F:2-succinyl-5-enolpyruvyl-6-hydroxy-3-cyclohexene-1-carboxylic-acid synthase activity"/>
    <property type="evidence" value="ECO:0007669"/>
    <property type="project" value="UniProtKB-UniRule"/>
</dbReference>
<feature type="domain" description="Thiamine pyrophosphate enzyme N-terminal TPP-binding" evidence="9">
    <location>
        <begin position="14"/>
        <end position="121"/>
    </location>
</feature>
<dbReference type="InterPro" id="IPR011766">
    <property type="entry name" value="TPP_enzyme_TPP-bd"/>
</dbReference>
<dbReference type="Pfam" id="PF16582">
    <property type="entry name" value="TPP_enzyme_M_2"/>
    <property type="match status" value="1"/>
</dbReference>
<dbReference type="Pfam" id="PF02775">
    <property type="entry name" value="TPP_enzyme_C"/>
    <property type="match status" value="1"/>
</dbReference>
<dbReference type="GO" id="GO:0009234">
    <property type="term" value="P:menaquinone biosynthetic process"/>
    <property type="evidence" value="ECO:0007669"/>
    <property type="project" value="UniProtKB-UniRule"/>
</dbReference>
<dbReference type="InterPro" id="IPR004433">
    <property type="entry name" value="MenaQ_synth_MenD"/>
</dbReference>
<proteinExistence type="inferred from homology"/>
<comment type="similarity">
    <text evidence="7">Belongs to the TPP enzyme family. MenD subfamily.</text>
</comment>
<dbReference type="AlphaFoldDB" id="A0A1R4LRQ4"/>